<gene>
    <name evidence="3" type="ORF">CI15_22525</name>
</gene>
<comment type="caution">
    <text evidence="3">The sequence shown here is derived from an EMBL/GenBank/DDBJ whole genome shotgun (WGS) entry which is preliminary data.</text>
</comment>
<name>A0A149PJ63_9BURK</name>
<dbReference type="InterPro" id="IPR027275">
    <property type="entry name" value="PRC-brl_dom"/>
</dbReference>
<organism evidence="3 4">
    <name type="scientific">Paraburkholderia monticola</name>
    <dbReference type="NCBI Taxonomy" id="1399968"/>
    <lineage>
        <taxon>Bacteria</taxon>
        <taxon>Pseudomonadati</taxon>
        <taxon>Pseudomonadota</taxon>
        <taxon>Betaproteobacteria</taxon>
        <taxon>Burkholderiales</taxon>
        <taxon>Burkholderiaceae</taxon>
        <taxon>Paraburkholderia</taxon>
    </lineage>
</organism>
<dbReference type="EMBL" id="LRBG01000035">
    <property type="protein sequence ID" value="KXU85060.1"/>
    <property type="molecule type" value="Genomic_DNA"/>
</dbReference>
<feature type="domain" description="PRC-barrel" evidence="2">
    <location>
        <begin position="55"/>
        <end position="113"/>
    </location>
</feature>
<keyword evidence="4" id="KW-1185">Reference proteome</keyword>
<dbReference type="Proteomes" id="UP000075613">
    <property type="component" value="Unassembled WGS sequence"/>
</dbReference>
<keyword evidence="1" id="KW-0732">Signal</keyword>
<protein>
    <submittedName>
        <fullName evidence="3">Photosystem reaction center subunit H</fullName>
    </submittedName>
</protein>
<dbReference type="InterPro" id="IPR011033">
    <property type="entry name" value="PRC_barrel-like_sf"/>
</dbReference>
<dbReference type="Gene3D" id="2.30.30.240">
    <property type="entry name" value="PRC-barrel domain"/>
    <property type="match status" value="1"/>
</dbReference>
<dbReference type="STRING" id="1399968.CI15_22525"/>
<dbReference type="SUPFAM" id="SSF50346">
    <property type="entry name" value="PRC-barrel domain"/>
    <property type="match status" value="1"/>
</dbReference>
<dbReference type="OrthoDB" id="8759924at2"/>
<feature type="chain" id="PRO_5007551251" evidence="1">
    <location>
        <begin position="28"/>
        <end position="147"/>
    </location>
</feature>
<accession>A0A149PJ63</accession>
<evidence type="ECO:0000313" key="3">
    <source>
        <dbReference type="EMBL" id="KXU85060.1"/>
    </source>
</evidence>
<dbReference type="PANTHER" id="PTHR36505">
    <property type="entry name" value="BLR1072 PROTEIN"/>
    <property type="match status" value="1"/>
</dbReference>
<evidence type="ECO:0000313" key="4">
    <source>
        <dbReference type="Proteomes" id="UP000075613"/>
    </source>
</evidence>
<dbReference type="Pfam" id="PF05239">
    <property type="entry name" value="PRC"/>
    <property type="match status" value="1"/>
</dbReference>
<evidence type="ECO:0000256" key="1">
    <source>
        <dbReference type="SAM" id="SignalP"/>
    </source>
</evidence>
<reference evidence="3 4" key="1">
    <citation type="journal article" date="2015" name="Int. J. Syst. Evol. Microbiol.">
        <title>Burkholderia monticola sp. nov., isolated from mountain soil.</title>
        <authorList>
            <person name="Baek I."/>
            <person name="Seo B."/>
            <person name="Lee I."/>
            <person name="Yi H."/>
            <person name="Chun J."/>
        </authorList>
    </citation>
    <scope>NUCLEOTIDE SEQUENCE [LARGE SCALE GENOMIC DNA]</scope>
    <source>
        <strain evidence="3 4">JC2948</strain>
    </source>
</reference>
<feature type="signal peptide" evidence="1">
    <location>
        <begin position="1"/>
        <end position="27"/>
    </location>
</feature>
<proteinExistence type="predicted"/>
<evidence type="ECO:0000259" key="2">
    <source>
        <dbReference type="Pfam" id="PF05239"/>
    </source>
</evidence>
<dbReference type="PANTHER" id="PTHR36505:SF1">
    <property type="entry name" value="BLR1072 PROTEIN"/>
    <property type="match status" value="1"/>
</dbReference>
<dbReference type="RefSeq" id="WP_062131264.1">
    <property type="nucleotide sequence ID" value="NZ_LRBG01000035.1"/>
</dbReference>
<dbReference type="AlphaFoldDB" id="A0A149PJ63"/>
<sequence length="147" mass="15612">MKAKKIAVAMLCAATLAAMGASPGALAQVAGLQPLGGTAEQTNALLKGWSVRRALVDEPVYNDLNDKIGSIYDVIIAPDRKASYAVVQVGGFLGMGKHYVAIPVDHFQIRDGNLFLAGATKEALKSVPEFEYNKLEKATKPRKVAAE</sequence>